<proteinExistence type="inferred from homology"/>
<keyword evidence="11" id="KW-1185">Reference proteome</keyword>
<comment type="similarity">
    <text evidence="2">Belongs to the AzlC family.</text>
</comment>
<dbReference type="Proteomes" id="UP001247542">
    <property type="component" value="Unassembled WGS sequence"/>
</dbReference>
<feature type="transmembrane region" description="Helical" evidence="9">
    <location>
        <begin position="186"/>
        <end position="204"/>
    </location>
</feature>
<evidence type="ECO:0000256" key="4">
    <source>
        <dbReference type="ARBA" id="ARBA00022475"/>
    </source>
</evidence>
<dbReference type="Pfam" id="PF03591">
    <property type="entry name" value="AzlC"/>
    <property type="match status" value="1"/>
</dbReference>
<feature type="transmembrane region" description="Helical" evidence="9">
    <location>
        <begin position="210"/>
        <end position="227"/>
    </location>
</feature>
<evidence type="ECO:0000256" key="3">
    <source>
        <dbReference type="ARBA" id="ARBA00022448"/>
    </source>
</evidence>
<feature type="transmembrane region" description="Helical" evidence="9">
    <location>
        <begin position="21"/>
        <end position="48"/>
    </location>
</feature>
<evidence type="ECO:0000256" key="8">
    <source>
        <dbReference type="SAM" id="MobiDB-lite"/>
    </source>
</evidence>
<gene>
    <name evidence="10" type="ORF">QS713_00720</name>
</gene>
<keyword evidence="7 9" id="KW-0472">Membrane</keyword>
<evidence type="ECO:0000313" key="11">
    <source>
        <dbReference type="Proteomes" id="UP001247542"/>
    </source>
</evidence>
<reference evidence="10 11" key="1">
    <citation type="submission" date="2023-06" db="EMBL/GenBank/DDBJ databases">
        <title>Draft genome sequence of Gleimia hominis type strain CCUG 57540T.</title>
        <authorList>
            <person name="Salva-Serra F."/>
            <person name="Cardew S."/>
            <person name="Jensie Markopoulos S."/>
            <person name="Ohlen M."/>
            <person name="Inganas E."/>
            <person name="Svensson-Stadler L."/>
            <person name="Moore E.R.B."/>
        </authorList>
    </citation>
    <scope>NUCLEOTIDE SEQUENCE [LARGE SCALE GENOMIC DNA]</scope>
    <source>
        <strain evidence="10 11">CCUG 57540</strain>
    </source>
</reference>
<dbReference type="RefSeq" id="WP_313271623.1">
    <property type="nucleotide sequence ID" value="NZ_JASXSX010000001.1"/>
</dbReference>
<dbReference type="PANTHER" id="PTHR34979">
    <property type="entry name" value="INNER MEMBRANE PROTEIN YGAZ"/>
    <property type="match status" value="1"/>
</dbReference>
<feature type="transmembrane region" description="Helical" evidence="9">
    <location>
        <begin position="161"/>
        <end position="179"/>
    </location>
</feature>
<feature type="region of interest" description="Disordered" evidence="8">
    <location>
        <begin position="245"/>
        <end position="276"/>
    </location>
</feature>
<feature type="transmembrane region" description="Helical" evidence="9">
    <location>
        <begin position="68"/>
        <end position="93"/>
    </location>
</feature>
<evidence type="ECO:0000256" key="9">
    <source>
        <dbReference type="SAM" id="Phobius"/>
    </source>
</evidence>
<accession>A0ABU3I9I1</accession>
<dbReference type="InterPro" id="IPR011606">
    <property type="entry name" value="Brnchd-chn_aa_trnsp_permease"/>
</dbReference>
<feature type="compositionally biased region" description="Basic and acidic residues" evidence="8">
    <location>
        <begin position="267"/>
        <end position="276"/>
    </location>
</feature>
<sequence length="276" mass="29673">MARSSSSSSTPGFGTAVKLSLPVAAGYLPLGIGYGMYTVAAGISWWWIIPMSLLVYSGATQFVLTGLISAHAGLVEVAFTAFFVGFRHVFYGLSFPLRLVRSKLGRLYGVHALTDETYAVLTMRKPGELTGKVVLWTQFLNHSYWLFGSVVGGLLMRGMHFDASFMAFSLTALFVVLAMDSYRQNPRPLVLLVAVVCAVIGLAAGKDLMLIVALLSFTLVLTLRVNALPGGRFRCHFGSCTARRGDSSIGRSGDDFARGGGGSEPRLFPDRTDVGP</sequence>
<keyword evidence="6 9" id="KW-1133">Transmembrane helix</keyword>
<protein>
    <submittedName>
        <fullName evidence="10">AzlC family ABC transporter permease</fullName>
    </submittedName>
</protein>
<dbReference type="PANTHER" id="PTHR34979:SF1">
    <property type="entry name" value="INNER MEMBRANE PROTEIN YGAZ"/>
    <property type="match status" value="1"/>
</dbReference>
<dbReference type="EMBL" id="JASXSX010000001">
    <property type="protein sequence ID" value="MDT3766596.1"/>
    <property type="molecule type" value="Genomic_DNA"/>
</dbReference>
<keyword evidence="4" id="KW-1003">Cell membrane</keyword>
<evidence type="ECO:0000256" key="1">
    <source>
        <dbReference type="ARBA" id="ARBA00004651"/>
    </source>
</evidence>
<name>A0ABU3I9I1_9ACTO</name>
<comment type="caution">
    <text evidence="10">The sequence shown here is derived from an EMBL/GenBank/DDBJ whole genome shotgun (WGS) entry which is preliminary data.</text>
</comment>
<evidence type="ECO:0000313" key="10">
    <source>
        <dbReference type="EMBL" id="MDT3766596.1"/>
    </source>
</evidence>
<comment type="subcellular location">
    <subcellularLocation>
        <location evidence="1">Cell membrane</location>
        <topology evidence="1">Multi-pass membrane protein</topology>
    </subcellularLocation>
</comment>
<evidence type="ECO:0000256" key="5">
    <source>
        <dbReference type="ARBA" id="ARBA00022692"/>
    </source>
</evidence>
<evidence type="ECO:0000256" key="2">
    <source>
        <dbReference type="ARBA" id="ARBA00010735"/>
    </source>
</evidence>
<evidence type="ECO:0000256" key="7">
    <source>
        <dbReference type="ARBA" id="ARBA00023136"/>
    </source>
</evidence>
<keyword evidence="3" id="KW-0813">Transport</keyword>
<keyword evidence="5 9" id="KW-0812">Transmembrane</keyword>
<organism evidence="10 11">
    <name type="scientific">Gleimia hominis</name>
    <dbReference type="NCBI Taxonomy" id="595468"/>
    <lineage>
        <taxon>Bacteria</taxon>
        <taxon>Bacillati</taxon>
        <taxon>Actinomycetota</taxon>
        <taxon>Actinomycetes</taxon>
        <taxon>Actinomycetales</taxon>
        <taxon>Actinomycetaceae</taxon>
        <taxon>Gleimia</taxon>
    </lineage>
</organism>
<evidence type="ECO:0000256" key="6">
    <source>
        <dbReference type="ARBA" id="ARBA00022989"/>
    </source>
</evidence>